<dbReference type="AlphaFoldDB" id="A0A919NQ37"/>
<keyword evidence="6" id="KW-0812">Transmembrane</keyword>
<dbReference type="Pfam" id="PF04234">
    <property type="entry name" value="CopC"/>
    <property type="match status" value="1"/>
</dbReference>
<protein>
    <recommendedName>
        <fullName evidence="8">CopC domain-containing protein</fullName>
    </recommendedName>
</protein>
<evidence type="ECO:0000256" key="6">
    <source>
        <dbReference type="SAM" id="Phobius"/>
    </source>
</evidence>
<evidence type="ECO:0000256" key="2">
    <source>
        <dbReference type="ARBA" id="ARBA00022723"/>
    </source>
</evidence>
<gene>
    <name evidence="9" type="ORF">Ate02nite_45270</name>
</gene>
<dbReference type="GO" id="GO:0005507">
    <property type="term" value="F:copper ion binding"/>
    <property type="evidence" value="ECO:0007669"/>
    <property type="project" value="InterPro"/>
</dbReference>
<keyword evidence="3 7" id="KW-0732">Signal</keyword>
<evidence type="ECO:0000313" key="10">
    <source>
        <dbReference type="Proteomes" id="UP000623608"/>
    </source>
</evidence>
<proteinExistence type="predicted"/>
<dbReference type="PANTHER" id="PTHR34820">
    <property type="entry name" value="INNER MEMBRANE PROTEIN YEBZ"/>
    <property type="match status" value="1"/>
</dbReference>
<dbReference type="InterPro" id="IPR007348">
    <property type="entry name" value="CopC_dom"/>
</dbReference>
<dbReference type="Proteomes" id="UP000623608">
    <property type="component" value="Unassembled WGS sequence"/>
</dbReference>
<dbReference type="GO" id="GO:0030313">
    <property type="term" value="C:cell envelope"/>
    <property type="evidence" value="ECO:0007669"/>
    <property type="project" value="UniProtKB-SubCell"/>
</dbReference>
<comment type="subcellular location">
    <subcellularLocation>
        <location evidence="1">Cell envelope</location>
    </subcellularLocation>
</comment>
<feature type="signal peptide" evidence="7">
    <location>
        <begin position="1"/>
        <end position="20"/>
    </location>
</feature>
<dbReference type="SUPFAM" id="SSF81296">
    <property type="entry name" value="E set domains"/>
    <property type="match status" value="1"/>
</dbReference>
<dbReference type="EMBL" id="BOMY01000032">
    <property type="protein sequence ID" value="GIF21797.1"/>
    <property type="molecule type" value="Genomic_DNA"/>
</dbReference>
<dbReference type="GO" id="GO:0046688">
    <property type="term" value="P:response to copper ion"/>
    <property type="evidence" value="ECO:0007669"/>
    <property type="project" value="InterPro"/>
</dbReference>
<name>A0A919NQ37_9ACTN</name>
<dbReference type="GO" id="GO:0006825">
    <property type="term" value="P:copper ion transport"/>
    <property type="evidence" value="ECO:0007669"/>
    <property type="project" value="InterPro"/>
</dbReference>
<evidence type="ECO:0000256" key="3">
    <source>
        <dbReference type="ARBA" id="ARBA00022729"/>
    </source>
</evidence>
<dbReference type="GO" id="GO:0005886">
    <property type="term" value="C:plasma membrane"/>
    <property type="evidence" value="ECO:0007669"/>
    <property type="project" value="TreeGrafter"/>
</dbReference>
<organism evidence="9 10">
    <name type="scientific">Paractinoplanes tereljensis</name>
    <dbReference type="NCBI Taxonomy" id="571912"/>
    <lineage>
        <taxon>Bacteria</taxon>
        <taxon>Bacillati</taxon>
        <taxon>Actinomycetota</taxon>
        <taxon>Actinomycetes</taxon>
        <taxon>Micromonosporales</taxon>
        <taxon>Micromonosporaceae</taxon>
        <taxon>Paractinoplanes</taxon>
    </lineage>
</organism>
<dbReference type="InterPro" id="IPR014755">
    <property type="entry name" value="Cu-Rt/internalin_Ig-like"/>
</dbReference>
<dbReference type="InterPro" id="IPR014756">
    <property type="entry name" value="Ig_E-set"/>
</dbReference>
<sequence length="189" mass="18999">MLLAVVALAVVLLPGVPAWAHTSLVSSVPAKGAALTKAPTAVSLTFSQRLNPDFTTIVVSDAAKQRIPAAPPAIDRATSTLEFSQPLTNGTYTVAYRVVSNDGHTVQGSYTFTVTDPAQPSPSATPTPTTAAATSAAAAPPSSEADSSSGMPTGVLIGLGAAGLLLAAAAVYLYLSAKRRTAPQSEPVA</sequence>
<accession>A0A919NQ37</accession>
<keyword evidence="6" id="KW-0472">Membrane</keyword>
<dbReference type="GO" id="GO:0042597">
    <property type="term" value="C:periplasmic space"/>
    <property type="evidence" value="ECO:0007669"/>
    <property type="project" value="InterPro"/>
</dbReference>
<feature type="compositionally biased region" description="Low complexity" evidence="5">
    <location>
        <begin position="126"/>
        <end position="149"/>
    </location>
</feature>
<evidence type="ECO:0000256" key="1">
    <source>
        <dbReference type="ARBA" id="ARBA00004196"/>
    </source>
</evidence>
<keyword evidence="4" id="KW-0186">Copper</keyword>
<feature type="region of interest" description="Disordered" evidence="5">
    <location>
        <begin position="114"/>
        <end position="149"/>
    </location>
</feature>
<evidence type="ECO:0000256" key="4">
    <source>
        <dbReference type="ARBA" id="ARBA00023008"/>
    </source>
</evidence>
<evidence type="ECO:0000313" key="9">
    <source>
        <dbReference type="EMBL" id="GIF21797.1"/>
    </source>
</evidence>
<keyword evidence="2" id="KW-0479">Metal-binding</keyword>
<feature type="transmembrane region" description="Helical" evidence="6">
    <location>
        <begin position="155"/>
        <end position="175"/>
    </location>
</feature>
<reference evidence="9" key="1">
    <citation type="submission" date="2021-01" db="EMBL/GenBank/DDBJ databases">
        <title>Whole genome shotgun sequence of Actinoplanes tereljensis NBRC 105297.</title>
        <authorList>
            <person name="Komaki H."/>
            <person name="Tamura T."/>
        </authorList>
    </citation>
    <scope>NUCLEOTIDE SEQUENCE</scope>
    <source>
        <strain evidence="9">NBRC 105297</strain>
    </source>
</reference>
<evidence type="ECO:0000256" key="5">
    <source>
        <dbReference type="SAM" id="MobiDB-lite"/>
    </source>
</evidence>
<feature type="chain" id="PRO_5036996430" description="CopC domain-containing protein" evidence="7">
    <location>
        <begin position="21"/>
        <end position="189"/>
    </location>
</feature>
<evidence type="ECO:0000259" key="8">
    <source>
        <dbReference type="Pfam" id="PF04234"/>
    </source>
</evidence>
<keyword evidence="10" id="KW-1185">Reference proteome</keyword>
<dbReference type="Gene3D" id="2.60.40.1220">
    <property type="match status" value="1"/>
</dbReference>
<dbReference type="PANTHER" id="PTHR34820:SF4">
    <property type="entry name" value="INNER MEMBRANE PROTEIN YEBZ"/>
    <property type="match status" value="1"/>
</dbReference>
<feature type="domain" description="CopC" evidence="8">
    <location>
        <begin position="21"/>
        <end position="114"/>
    </location>
</feature>
<comment type="caution">
    <text evidence="9">The sequence shown here is derived from an EMBL/GenBank/DDBJ whole genome shotgun (WGS) entry which is preliminary data.</text>
</comment>
<keyword evidence="6" id="KW-1133">Transmembrane helix</keyword>
<dbReference type="InterPro" id="IPR032694">
    <property type="entry name" value="CopC/D"/>
</dbReference>
<evidence type="ECO:0000256" key="7">
    <source>
        <dbReference type="SAM" id="SignalP"/>
    </source>
</evidence>